<evidence type="ECO:0000313" key="1">
    <source>
        <dbReference type="EMBL" id="WOC52104.1"/>
    </source>
</evidence>
<reference evidence="1" key="1">
    <citation type="submission" date="2023-10" db="EMBL/GenBank/DDBJ databases">
        <title>Characterization and whole genome sequencing of a novel strain of Bergeyella porcorum QD2021 isolated from pig.</title>
        <authorList>
            <person name="Liu G."/>
            <person name="Chen C."/>
            <person name="Han X."/>
        </authorList>
    </citation>
    <scope>NUCLEOTIDE SEQUENCE</scope>
    <source>
        <strain evidence="1">QD2021</strain>
    </source>
</reference>
<dbReference type="RefSeq" id="WP_327983660.1">
    <property type="nucleotide sequence ID" value="NZ_CP136426.1"/>
</dbReference>
<proteinExistence type="predicted"/>
<dbReference type="Proteomes" id="UP001432059">
    <property type="component" value="Chromosome"/>
</dbReference>
<organism evidence="1 2">
    <name type="scientific">Bergeyella porcorum</name>
    <dbReference type="NCBI Taxonomy" id="1735111"/>
    <lineage>
        <taxon>Bacteria</taxon>
        <taxon>Pseudomonadati</taxon>
        <taxon>Bacteroidota</taxon>
        <taxon>Flavobacteriia</taxon>
        <taxon>Flavobacteriales</taxon>
        <taxon>Weeksellaceae</taxon>
        <taxon>Bergeyella</taxon>
    </lineage>
</organism>
<sequence>MKKIFLGLLLVSGVICFGQRTPRVYDMGTYKKDGEYRYNSDTGNVDYYRYEEYDPFKDIRETAIQSQITMYARTAKDYFNEGEKYSENKQYALAKSSYLNSYQLYNNLYSFTGNSNFRISKANVYLCYLYSLIANGEDNTFRRMYSYEVIKYSDVPREDVNYLVNYYNDLK</sequence>
<name>A0AAU0F2D6_9FLAO</name>
<accession>A0AAU0F2D6</accession>
<evidence type="ECO:0000313" key="2">
    <source>
        <dbReference type="Proteomes" id="UP001432059"/>
    </source>
</evidence>
<dbReference type="KEGG" id="bpor:BPO_1457"/>
<protein>
    <submittedName>
        <fullName evidence="1">Uncharacterized protein</fullName>
    </submittedName>
</protein>
<keyword evidence="2" id="KW-1185">Reference proteome</keyword>
<gene>
    <name evidence="1" type="ORF">BPO_1457</name>
</gene>
<dbReference type="EMBL" id="CP136426">
    <property type="protein sequence ID" value="WOC52104.1"/>
    <property type="molecule type" value="Genomic_DNA"/>
</dbReference>
<dbReference type="AlphaFoldDB" id="A0AAU0F2D6"/>